<dbReference type="EMBL" id="HBKP01008578">
    <property type="protein sequence ID" value="CAE2213332.1"/>
    <property type="molecule type" value="Transcribed_RNA"/>
</dbReference>
<proteinExistence type="predicted"/>
<sequence length="303" mass="33031">MQRSLVFLAFCLLASFAAAQDHDGFIGTWIDNFGQTVKLCVTEGQTRLEGSYNQFGLIQADLSDFGETANGNWYDTYYQTDDECPRGEFSWHVNGNKITGQYTCFDGLSGGVWTLDRVIPQERPSHSECFVLSDTADDDDISGAWNLDGDVLDDDDWDICIDDNQFTASYGGVGEVGSTYQFGRVFENGRILSGSYITVADNYGNIELGGSTLMLTEKTGLSSFNWVAPNTLDQVLQAPAGSQFTVSDISKISESSDAQCNRNAFLATGYYDDDDFVPVFRSSPASVLSISAALLIGVLALAF</sequence>
<feature type="chain" id="PRO_5031513171" evidence="1">
    <location>
        <begin position="20"/>
        <end position="303"/>
    </location>
</feature>
<feature type="signal peptide" evidence="1">
    <location>
        <begin position="1"/>
        <end position="19"/>
    </location>
</feature>
<reference evidence="2" key="1">
    <citation type="submission" date="2021-01" db="EMBL/GenBank/DDBJ databases">
        <authorList>
            <person name="Corre E."/>
            <person name="Pelletier E."/>
            <person name="Niang G."/>
            <person name="Scheremetjew M."/>
            <person name="Finn R."/>
            <person name="Kale V."/>
            <person name="Holt S."/>
            <person name="Cochrane G."/>
            <person name="Meng A."/>
            <person name="Brown T."/>
            <person name="Cohen L."/>
        </authorList>
    </citation>
    <scope>NUCLEOTIDE SEQUENCE</scope>
    <source>
        <strain evidence="2">DIVA3 518/3/11/1/6</strain>
    </source>
</reference>
<organism evidence="2">
    <name type="scientific">Vannella robusta</name>
    <dbReference type="NCBI Taxonomy" id="1487602"/>
    <lineage>
        <taxon>Eukaryota</taxon>
        <taxon>Amoebozoa</taxon>
        <taxon>Discosea</taxon>
        <taxon>Flabellinia</taxon>
        <taxon>Vannellidae</taxon>
        <taxon>Vannella</taxon>
    </lineage>
</organism>
<dbReference type="AlphaFoldDB" id="A0A7S4HYK9"/>
<evidence type="ECO:0000256" key="1">
    <source>
        <dbReference type="SAM" id="SignalP"/>
    </source>
</evidence>
<protein>
    <submittedName>
        <fullName evidence="2">Uncharacterized protein</fullName>
    </submittedName>
</protein>
<name>A0A7S4HYK9_9EUKA</name>
<evidence type="ECO:0000313" key="2">
    <source>
        <dbReference type="EMBL" id="CAE2213332.1"/>
    </source>
</evidence>
<gene>
    <name evidence="2" type="ORF">VSP0166_LOCUS6104</name>
</gene>
<keyword evidence="1" id="KW-0732">Signal</keyword>
<accession>A0A7S4HYK9</accession>